<dbReference type="Proteomes" id="UP000663848">
    <property type="component" value="Unassembled WGS sequence"/>
</dbReference>
<organism evidence="3 4">
    <name type="scientific">Rotaria socialis</name>
    <dbReference type="NCBI Taxonomy" id="392032"/>
    <lineage>
        <taxon>Eukaryota</taxon>
        <taxon>Metazoa</taxon>
        <taxon>Spiralia</taxon>
        <taxon>Gnathifera</taxon>
        <taxon>Rotifera</taxon>
        <taxon>Eurotatoria</taxon>
        <taxon>Bdelloidea</taxon>
        <taxon>Philodinida</taxon>
        <taxon>Philodinidae</taxon>
        <taxon>Rotaria</taxon>
    </lineage>
</organism>
<proteinExistence type="predicted"/>
<protein>
    <submittedName>
        <fullName evidence="3">Uncharacterized protein</fullName>
    </submittedName>
</protein>
<gene>
    <name evidence="3" type="ORF">QYT958_LOCUS25158</name>
</gene>
<dbReference type="AlphaFoldDB" id="A0A821QDK2"/>
<evidence type="ECO:0000313" key="4">
    <source>
        <dbReference type="Proteomes" id="UP000663848"/>
    </source>
</evidence>
<evidence type="ECO:0000313" key="3">
    <source>
        <dbReference type="EMBL" id="CAF4822724.1"/>
    </source>
</evidence>
<feature type="non-terminal residue" evidence="3">
    <location>
        <position position="1"/>
    </location>
</feature>
<sequence>ILETSSNEYKLLDTRVREQTNKIAQEEKSFRETTNRIRRANDKFADNEGVRAETYRRMEQLEKTITELKQYHYDEYVKFEMKGNQLINRDLEEKGILQRIRNPNENIQPKPIEPKKKQPS</sequence>
<keyword evidence="1" id="KW-0175">Coiled coil</keyword>
<accession>A0A821QDK2</accession>
<name>A0A821QDK2_9BILA</name>
<evidence type="ECO:0000256" key="1">
    <source>
        <dbReference type="SAM" id="Coils"/>
    </source>
</evidence>
<evidence type="ECO:0000256" key="2">
    <source>
        <dbReference type="SAM" id="MobiDB-lite"/>
    </source>
</evidence>
<feature type="coiled-coil region" evidence="1">
    <location>
        <begin position="16"/>
        <end position="71"/>
    </location>
</feature>
<dbReference type="EMBL" id="CAJOBR010005593">
    <property type="protein sequence ID" value="CAF4822724.1"/>
    <property type="molecule type" value="Genomic_DNA"/>
</dbReference>
<reference evidence="3" key="1">
    <citation type="submission" date="2021-02" db="EMBL/GenBank/DDBJ databases">
        <authorList>
            <person name="Nowell W R."/>
        </authorList>
    </citation>
    <scope>NUCLEOTIDE SEQUENCE</scope>
</reference>
<feature type="region of interest" description="Disordered" evidence="2">
    <location>
        <begin position="98"/>
        <end position="120"/>
    </location>
</feature>
<comment type="caution">
    <text evidence="3">The sequence shown here is derived from an EMBL/GenBank/DDBJ whole genome shotgun (WGS) entry which is preliminary data.</text>
</comment>